<protein>
    <recommendedName>
        <fullName evidence="2">Tetratricopeptide repeat protein 38</fullName>
    </recommendedName>
</protein>
<accession>A0A914H0Y1</accession>
<evidence type="ECO:0000256" key="4">
    <source>
        <dbReference type="ARBA" id="ARBA00022803"/>
    </source>
</evidence>
<evidence type="ECO:0000256" key="3">
    <source>
        <dbReference type="ARBA" id="ARBA00022737"/>
    </source>
</evidence>
<proteinExistence type="inferred from homology"/>
<dbReference type="InterPro" id="IPR011990">
    <property type="entry name" value="TPR-like_helical_dom_sf"/>
</dbReference>
<feature type="compositionally biased region" description="Low complexity" evidence="5">
    <location>
        <begin position="639"/>
        <end position="660"/>
    </location>
</feature>
<keyword evidence="6" id="KW-0472">Membrane</keyword>
<dbReference type="Gene3D" id="1.25.40.10">
    <property type="entry name" value="Tetratricopeptide repeat domain"/>
    <property type="match status" value="1"/>
</dbReference>
<dbReference type="InterPro" id="IPR008160">
    <property type="entry name" value="Collagen"/>
</dbReference>
<reference evidence="8" key="1">
    <citation type="submission" date="2022-11" db="UniProtKB">
        <authorList>
            <consortium name="WormBaseParasite"/>
        </authorList>
    </citation>
    <scope>IDENTIFICATION</scope>
</reference>
<evidence type="ECO:0000313" key="8">
    <source>
        <dbReference type="WBParaSite" id="Gr19_v10_g12926.t1"/>
    </source>
</evidence>
<evidence type="ECO:0000313" key="7">
    <source>
        <dbReference type="Proteomes" id="UP000887572"/>
    </source>
</evidence>
<organism evidence="7 8">
    <name type="scientific">Globodera rostochiensis</name>
    <name type="common">Golden nematode worm</name>
    <name type="synonym">Heterodera rostochiensis</name>
    <dbReference type="NCBI Taxonomy" id="31243"/>
    <lineage>
        <taxon>Eukaryota</taxon>
        <taxon>Metazoa</taxon>
        <taxon>Ecdysozoa</taxon>
        <taxon>Nematoda</taxon>
        <taxon>Chromadorea</taxon>
        <taxon>Rhabditida</taxon>
        <taxon>Tylenchina</taxon>
        <taxon>Tylenchomorpha</taxon>
        <taxon>Tylenchoidea</taxon>
        <taxon>Heteroderidae</taxon>
        <taxon>Heteroderinae</taxon>
        <taxon>Globodera</taxon>
    </lineage>
</organism>
<evidence type="ECO:0000256" key="5">
    <source>
        <dbReference type="SAM" id="MobiDB-lite"/>
    </source>
</evidence>
<dbReference type="Proteomes" id="UP000887572">
    <property type="component" value="Unplaced"/>
</dbReference>
<dbReference type="PANTHER" id="PTHR16263:SF4">
    <property type="entry name" value="TETRATRICOPEPTIDE REPEAT PROTEIN 38"/>
    <property type="match status" value="1"/>
</dbReference>
<dbReference type="InterPro" id="IPR033891">
    <property type="entry name" value="TTC38"/>
</dbReference>
<sequence>MASWCADHLRDTNAWSLEGLPLSVNSDEAAKMFDSAVRQLVSWTDCDQLGGISGTMERMMNAEPEFLMGRVFTLGLDAIGTGKSVRKHPNYKAELDVLLADSANLGTIREQRHAKAVHFFANGEMQSACIEWEKILAEFPNDLLALKFSNDAYFFTGDFFGKRDNVARVIEKWDKNAPCYSYLHGMYAFGLEECEQYTEAEHHARLALQLQPMDCWATHALAHCHEMRNNFTDGLKFMESTENNWAPGNLIACHNYWHVALFYIEKGDFETALAICDREVLDRTISGNTVLNMTDAASLLTRLELEGVRVGHERWEALVRNAERHIDDQLLAFNDAHIALVLNRSEQNEKHKELAITHMQNMQHVASFGCGDTARIIRLLGTAVCEAIAAFEAGQYARAFDLLYPIRTQLYKISGSKAQRDVFTQILLHAAFCARDSERRSKAFTIIEERDKLRPNSAVVERFPFFAHNRKTMTDHRSVLVISSVISSSTFAFLVIMLPLMFINVQQRKSFMLQSVNLCRSEILDIRKRQAKEFQSESLVLKGRRLPRGGYAGYQSQPISALFYNSCCSCKQGPPGLPGKRALPGKNGRPGELGIASGLPGIPGISGEKGIRGPVGSNGKSGNAGPQGPIGDPGRTIFSASPGKSGPSGLPGPRGAPGSAGFDGQSGERGLKGPRGYQGERGPPGPPGQLGPRGPTGLFGTSGETKLTNSKMPSQTPKQKAKVTTIGTEAPLRIYASKTFKSQNRGTPYLRRRDRT</sequence>
<dbReference type="CDD" id="cd05804">
    <property type="entry name" value="StaR_like"/>
    <property type="match status" value="1"/>
</dbReference>
<keyword evidence="7" id="KW-1185">Reference proteome</keyword>
<dbReference type="SUPFAM" id="SSF48452">
    <property type="entry name" value="TPR-like"/>
    <property type="match status" value="1"/>
</dbReference>
<evidence type="ECO:0000256" key="2">
    <source>
        <dbReference type="ARBA" id="ARBA00019992"/>
    </source>
</evidence>
<evidence type="ECO:0000256" key="1">
    <source>
        <dbReference type="ARBA" id="ARBA00005857"/>
    </source>
</evidence>
<feature type="compositionally biased region" description="Polar residues" evidence="5">
    <location>
        <begin position="702"/>
        <end position="718"/>
    </location>
</feature>
<keyword evidence="6" id="KW-0812">Transmembrane</keyword>
<dbReference type="Pfam" id="PF01391">
    <property type="entry name" value="Collagen"/>
    <property type="match status" value="1"/>
</dbReference>
<evidence type="ECO:0000256" key="6">
    <source>
        <dbReference type="SAM" id="Phobius"/>
    </source>
</evidence>
<dbReference type="PANTHER" id="PTHR16263">
    <property type="entry name" value="TETRATRICOPEPTIDE REPEAT PROTEIN 38"/>
    <property type="match status" value="1"/>
</dbReference>
<feature type="region of interest" description="Disordered" evidence="5">
    <location>
        <begin position="579"/>
        <end position="724"/>
    </location>
</feature>
<feature type="transmembrane region" description="Helical" evidence="6">
    <location>
        <begin position="479"/>
        <end position="503"/>
    </location>
</feature>
<keyword evidence="4" id="KW-0802">TPR repeat</keyword>
<comment type="similarity">
    <text evidence="1">Belongs to the TTC38 family.</text>
</comment>
<keyword evidence="6" id="KW-1133">Transmembrane helix</keyword>
<name>A0A914H0Y1_GLORO</name>
<dbReference type="WBParaSite" id="Gr19_v10_g12926.t1">
    <property type="protein sequence ID" value="Gr19_v10_g12926.t1"/>
    <property type="gene ID" value="Gr19_v10_g12926"/>
</dbReference>
<dbReference type="AlphaFoldDB" id="A0A914H0Y1"/>
<keyword evidence="3" id="KW-0677">Repeat</keyword>